<dbReference type="Proteomes" id="UP000184330">
    <property type="component" value="Unassembled WGS sequence"/>
</dbReference>
<dbReference type="AlphaFoldDB" id="A0A1L7WLB3"/>
<dbReference type="STRING" id="576137.A0A1L7WLB3"/>
<protein>
    <recommendedName>
        <fullName evidence="1">Heterokaryon incompatibility domain-containing protein</fullName>
    </recommendedName>
</protein>
<dbReference type="OrthoDB" id="47007at2759"/>
<dbReference type="PANTHER" id="PTHR33112">
    <property type="entry name" value="DOMAIN PROTEIN, PUTATIVE-RELATED"/>
    <property type="match status" value="1"/>
</dbReference>
<name>A0A1L7WLB3_9HELO</name>
<accession>A0A1L7WLB3</accession>
<sequence>MASTKLCNQCQRLALDDDIIFDSGVVEDTNTAWFNGSPTLRYKPVAGAPNYGMHTVFLSDRCSNSRPIEFMHSIPLLYQRFDILPELPDLAKSSGEGCSFCEVLREAILQRVSNFSKGSNRSSLDSADDRDQWVDLEKGDEIVISFSYYLRYYNYFHDAPLTRTTYSRYDDTIGLSRLSAKVSKKTSDACKQATEPGRPGSPLRFEETQTHFAVKVDNKNPPMRTERKTLRERLQSIPFDTLPNAFQDAVIVSRANDLKYVWIDSLCIIQDDEEDWRIESSKMANIFRNSIITIAAIASNTSHESFLIRSPRQNVHRPITIPFKSTRYPNIIGSYNLQLEQGSDALEIHDDIPNSQWGNRGWVFQEMILPRRLLCFGPNMIRFRCREWLLREDCQALFQRDLVDSPFYSRHLGTSCDCHTKIKLHRAWYDLIELYSFRQLTFFRDRLPSIQGIATEMQRCLKKHDEKGEYLAGIWKGELMMGILWFAQPHEGREPRTNHDSYIAPTWSWAAYKGPVSFPYLSGEQICTVEDVQTVLSAESNPFGAVVSGFLKLRGNISRHNSSTDTAVQRFCGSIPNPQDLASESQNQSTKMREKISLDAGIHPDTVAEIEQQGFLILPSYLRDEIGSGRYSHTGLILRQAHDSNVEEQFHRIGSFQGRVFELKGKSFDPEDANDPFNVPSMAAILNKRLGPARDGGSTLADAKQGLFQMYALPQMFSSAWNQLLTSVDTKAMVKLPLSSLPLFTRKHGPTIDQLMLFVELDPDGSTSGGGSGNLPSQVAKLLWRC</sequence>
<evidence type="ECO:0000313" key="3">
    <source>
        <dbReference type="Proteomes" id="UP000184330"/>
    </source>
</evidence>
<evidence type="ECO:0000313" key="2">
    <source>
        <dbReference type="EMBL" id="CZR53561.1"/>
    </source>
</evidence>
<organism evidence="2 3">
    <name type="scientific">Phialocephala subalpina</name>
    <dbReference type="NCBI Taxonomy" id="576137"/>
    <lineage>
        <taxon>Eukaryota</taxon>
        <taxon>Fungi</taxon>
        <taxon>Dikarya</taxon>
        <taxon>Ascomycota</taxon>
        <taxon>Pezizomycotina</taxon>
        <taxon>Leotiomycetes</taxon>
        <taxon>Helotiales</taxon>
        <taxon>Mollisiaceae</taxon>
        <taxon>Phialocephala</taxon>
        <taxon>Phialocephala fortinii species complex</taxon>
    </lineage>
</organism>
<keyword evidence="3" id="KW-1185">Reference proteome</keyword>
<gene>
    <name evidence="2" type="ORF">PAC_03440</name>
</gene>
<dbReference type="EMBL" id="FJOG01000004">
    <property type="protein sequence ID" value="CZR53561.1"/>
    <property type="molecule type" value="Genomic_DNA"/>
</dbReference>
<reference evidence="2 3" key="1">
    <citation type="submission" date="2016-03" db="EMBL/GenBank/DDBJ databases">
        <authorList>
            <person name="Ploux O."/>
        </authorList>
    </citation>
    <scope>NUCLEOTIDE SEQUENCE [LARGE SCALE GENOMIC DNA]</scope>
    <source>
        <strain evidence="2 3">UAMH 11012</strain>
    </source>
</reference>
<feature type="domain" description="Heterokaryon incompatibility" evidence="1">
    <location>
        <begin position="230"/>
        <end position="366"/>
    </location>
</feature>
<dbReference type="InterPro" id="IPR010730">
    <property type="entry name" value="HET"/>
</dbReference>
<dbReference type="PANTHER" id="PTHR33112:SF16">
    <property type="entry name" value="HETEROKARYON INCOMPATIBILITY DOMAIN-CONTAINING PROTEIN"/>
    <property type="match status" value="1"/>
</dbReference>
<proteinExistence type="predicted"/>
<evidence type="ECO:0000259" key="1">
    <source>
        <dbReference type="Pfam" id="PF06985"/>
    </source>
</evidence>
<dbReference type="Pfam" id="PF06985">
    <property type="entry name" value="HET"/>
    <property type="match status" value="1"/>
</dbReference>